<dbReference type="PANTHER" id="PTHR11220:SF1">
    <property type="entry name" value="HEME-BINDING PROTEIN 2"/>
    <property type="match status" value="1"/>
</dbReference>
<evidence type="ECO:0000256" key="6">
    <source>
        <dbReference type="ARBA" id="ARBA00040755"/>
    </source>
</evidence>
<protein>
    <recommendedName>
        <fullName evidence="6">Heme-binding protein 1</fullName>
    </recommendedName>
</protein>
<dbReference type="AlphaFoldDB" id="A0A553NC12"/>
<dbReference type="SUPFAM" id="SSF55136">
    <property type="entry name" value="Probable bacterial effector-binding domain"/>
    <property type="match status" value="1"/>
</dbReference>
<keyword evidence="7" id="KW-0732">Signal</keyword>
<accession>A0A553NC12</accession>
<dbReference type="OMA" id="CATYECP"/>
<name>A0A553NC12_TIGCA</name>
<dbReference type="OrthoDB" id="6424451at2759"/>
<comment type="function">
    <text evidence="5">May bind free porphyrinogens that may be present in the cell and thus facilitate removal of these potentially toxic compound. Binds with a high affinity to one molecule of heme or porphyrins. It binds metalloporphyrins, free porphyrins and N-methylprotoporphyrin with similar affinities.</text>
</comment>
<dbReference type="STRING" id="6832.A0A553NC12"/>
<comment type="similarity">
    <text evidence="2">Belongs to the HEBP family.</text>
</comment>
<evidence type="ECO:0000256" key="3">
    <source>
        <dbReference type="ARBA" id="ARBA00011245"/>
    </source>
</evidence>
<evidence type="ECO:0000256" key="5">
    <source>
        <dbReference type="ARBA" id="ARBA00037673"/>
    </source>
</evidence>
<dbReference type="GO" id="GO:0005737">
    <property type="term" value="C:cytoplasm"/>
    <property type="evidence" value="ECO:0007669"/>
    <property type="project" value="UniProtKB-SubCell"/>
</dbReference>
<dbReference type="Gene3D" id="3.20.80.10">
    <property type="entry name" value="Regulatory factor, effector binding domain"/>
    <property type="match status" value="1"/>
</dbReference>
<dbReference type="EMBL" id="VCGU01000458">
    <property type="protein sequence ID" value="TRY62982.1"/>
    <property type="molecule type" value="Genomic_DNA"/>
</dbReference>
<keyword evidence="4" id="KW-0963">Cytoplasm</keyword>
<evidence type="ECO:0000313" key="8">
    <source>
        <dbReference type="EMBL" id="TRY62982.1"/>
    </source>
</evidence>
<dbReference type="InterPro" id="IPR011256">
    <property type="entry name" value="Reg_factor_effector_dom_sf"/>
</dbReference>
<comment type="caution">
    <text evidence="8">The sequence shown here is derived from an EMBL/GenBank/DDBJ whole genome shotgun (WGS) entry which is preliminary data.</text>
</comment>
<evidence type="ECO:0000313" key="9">
    <source>
        <dbReference type="Proteomes" id="UP000318571"/>
    </source>
</evidence>
<evidence type="ECO:0000256" key="1">
    <source>
        <dbReference type="ARBA" id="ARBA00004496"/>
    </source>
</evidence>
<feature type="chain" id="PRO_5021812243" description="Heme-binding protein 1" evidence="7">
    <location>
        <begin position="20"/>
        <end position="200"/>
    </location>
</feature>
<evidence type="ECO:0000256" key="4">
    <source>
        <dbReference type="ARBA" id="ARBA00022490"/>
    </source>
</evidence>
<dbReference type="InterPro" id="IPR006917">
    <property type="entry name" value="SOUL_heme-bd"/>
</dbReference>
<proteinExistence type="inferred from homology"/>
<organism evidence="8 9">
    <name type="scientific">Tigriopus californicus</name>
    <name type="common">Marine copepod</name>
    <dbReference type="NCBI Taxonomy" id="6832"/>
    <lineage>
        <taxon>Eukaryota</taxon>
        <taxon>Metazoa</taxon>
        <taxon>Ecdysozoa</taxon>
        <taxon>Arthropoda</taxon>
        <taxon>Crustacea</taxon>
        <taxon>Multicrustacea</taxon>
        <taxon>Hexanauplia</taxon>
        <taxon>Copepoda</taxon>
        <taxon>Harpacticoida</taxon>
        <taxon>Harpacticidae</taxon>
        <taxon>Tigriopus</taxon>
    </lineage>
</organism>
<evidence type="ECO:0000256" key="7">
    <source>
        <dbReference type="SAM" id="SignalP"/>
    </source>
</evidence>
<dbReference type="Pfam" id="PF04832">
    <property type="entry name" value="SOUL"/>
    <property type="match status" value="1"/>
</dbReference>
<gene>
    <name evidence="8" type="ORF">TCAL_03887</name>
</gene>
<dbReference type="Proteomes" id="UP000318571">
    <property type="component" value="Chromosome 10"/>
</dbReference>
<comment type="subcellular location">
    <subcellularLocation>
        <location evidence="1">Cytoplasm</location>
    </subcellularLocation>
</comment>
<keyword evidence="9" id="KW-1185">Reference proteome</keyword>
<dbReference type="FunFam" id="3.20.80.10:FF:000003">
    <property type="entry name" value="Heme-binding protein 1"/>
    <property type="match status" value="1"/>
</dbReference>
<sequence>MLQFQHLLTVFLLVTPILTQDPDLEQAPYNVVEAKSTYEVRDYPARKWVSTYNYAMNIHDGEESSVSFHRLFDYIDGNNMEETKIDMTSPVTIFIKPGAGPNCESEFTMSFYIPEIYQEAPISPKSDDVYIEERDEFRIVASQFSGFATSEDYIKAAATLYEQATADGYNLMADTYYTAGYDGPYTIVNRRNEVWFKVRA</sequence>
<reference evidence="8 9" key="1">
    <citation type="journal article" date="2018" name="Nat. Ecol. Evol.">
        <title>Genomic signatures of mitonuclear coevolution across populations of Tigriopus californicus.</title>
        <authorList>
            <person name="Barreto F.S."/>
            <person name="Watson E.T."/>
            <person name="Lima T.G."/>
            <person name="Willett C.S."/>
            <person name="Edmands S."/>
            <person name="Li W."/>
            <person name="Burton R.S."/>
        </authorList>
    </citation>
    <scope>NUCLEOTIDE SEQUENCE [LARGE SCALE GENOMIC DNA]</scope>
    <source>
        <strain evidence="8 9">San Diego</strain>
    </source>
</reference>
<feature type="signal peptide" evidence="7">
    <location>
        <begin position="1"/>
        <end position="19"/>
    </location>
</feature>
<evidence type="ECO:0000256" key="2">
    <source>
        <dbReference type="ARBA" id="ARBA00009817"/>
    </source>
</evidence>
<comment type="subunit">
    <text evidence="3">Monomer.</text>
</comment>
<dbReference type="PANTHER" id="PTHR11220">
    <property type="entry name" value="HEME-BINDING PROTEIN-RELATED"/>
    <property type="match status" value="1"/>
</dbReference>